<name>A0A385TQ22_PAELA</name>
<evidence type="ECO:0000313" key="2">
    <source>
        <dbReference type="Proteomes" id="UP000266552"/>
    </source>
</evidence>
<protein>
    <recommendedName>
        <fullName evidence="3">Nucleotidyltransferase family protein</fullName>
    </recommendedName>
</protein>
<organism evidence="1 2">
    <name type="scientific">Paenibacillus lautus</name>
    <name type="common">Bacillus lautus</name>
    <dbReference type="NCBI Taxonomy" id="1401"/>
    <lineage>
        <taxon>Bacteria</taxon>
        <taxon>Bacillati</taxon>
        <taxon>Bacillota</taxon>
        <taxon>Bacilli</taxon>
        <taxon>Bacillales</taxon>
        <taxon>Paenibacillaceae</taxon>
        <taxon>Paenibacillus</taxon>
    </lineage>
</organism>
<dbReference type="KEGG" id="plw:D5F53_15940"/>
<gene>
    <name evidence="1" type="ORF">D5F53_15940</name>
</gene>
<proteinExistence type="predicted"/>
<keyword evidence="2" id="KW-1185">Reference proteome</keyword>
<accession>A0A385TQ22</accession>
<dbReference type="InterPro" id="IPR039498">
    <property type="entry name" value="NTP_transf_5"/>
</dbReference>
<dbReference type="Pfam" id="PF14907">
    <property type="entry name" value="NTP_transf_5"/>
    <property type="match status" value="1"/>
</dbReference>
<reference evidence="1 2" key="1">
    <citation type="submission" date="2018-09" db="EMBL/GenBank/DDBJ databases">
        <title>Genome Sequence of Paenibacillus lautus Strain E7593-69, Azo Dye-Degrading Bacteria, Isolated from Commercial Tattoo Inks.</title>
        <authorList>
            <person name="Nho S.W."/>
            <person name="Kim S.-J."/>
            <person name="Kweon O."/>
            <person name="Cerniglia C.E."/>
        </authorList>
    </citation>
    <scope>NUCLEOTIDE SEQUENCE [LARGE SCALE GENOMIC DNA]</scope>
    <source>
        <strain evidence="1 2">E7593-69</strain>
    </source>
</reference>
<dbReference type="EMBL" id="CP032412">
    <property type="protein sequence ID" value="AYB44672.1"/>
    <property type="molecule type" value="Genomic_DNA"/>
</dbReference>
<evidence type="ECO:0008006" key="3">
    <source>
        <dbReference type="Google" id="ProtNLM"/>
    </source>
</evidence>
<sequence length="528" mass="62742">MQGSASHELNLFIEVVRKIGNHETIKAALFENSNWAKILEYAKQHKVFPILYSYLKGFISIDARQDWDDAFYKHKSSINDQLEVLEEVVGILSKHPNIPFLAMKGITLSKLIYEDIYMRNSNDIDLLFRECDLNKVFDILSDHGYFSVVGDPYPYGLEEGKALRLPYPIFKQNDHHEYGEMWKKKSTGFIAVELQRYIHSTIKDLNIIDRILEYNQLIQLKKNAYPTFDLSHTLMILCENAYFDLTYSRRPITLRHYLDIALFIKKFKTSLDWESITSLVNDYGIGFVMIQSLNYVNEFFGNIVAKDTINSFMPKNTINKWRHSLFEMLYLSHQEFKKEFMYNKISYFQNKEDLPEITPHKDLTAYKDLNSYLQSTLSTDKFDLNIRYLIINKDEEINFYIYFENIALQYFHDNPFLIAFLNSNEEDERLILSLDMGWDRENNKLWGKWNDGEQSKEWEIPVIEIDDHKVIKVVLPLSKINNSLVNDKIYFKYSIWVKQIYNIHHFYDVGIWENYTDFVDRCSIIRLS</sequence>
<dbReference type="AlphaFoldDB" id="A0A385TQ22"/>
<evidence type="ECO:0000313" key="1">
    <source>
        <dbReference type="EMBL" id="AYB44672.1"/>
    </source>
</evidence>
<dbReference type="Proteomes" id="UP000266552">
    <property type="component" value="Chromosome"/>
</dbReference>
<dbReference type="RefSeq" id="WP_119848555.1">
    <property type="nucleotide sequence ID" value="NZ_CP032412.1"/>
</dbReference>